<accession>A0ABT6GR92</accession>
<evidence type="ECO:0000256" key="1">
    <source>
        <dbReference type="ARBA" id="ARBA00022630"/>
    </source>
</evidence>
<dbReference type="InterPro" id="IPR019921">
    <property type="entry name" value="Lucif-like_OxRdtase_Rv2161c"/>
</dbReference>
<comment type="caution">
    <text evidence="6">The sequence shown here is derived from an EMBL/GenBank/DDBJ whole genome shotgun (WGS) entry which is preliminary data.</text>
</comment>
<dbReference type="Pfam" id="PF00296">
    <property type="entry name" value="Bac_luciferase"/>
    <property type="match status" value="1"/>
</dbReference>
<reference evidence="6" key="1">
    <citation type="journal article" date="2023" name="Environ. Microbiol.">
        <title>The 2-methylpropene degradation pathway in Mycobacteriaceae family strains.</title>
        <authorList>
            <person name="Helbich S."/>
            <person name="Barrantes I."/>
            <person name="Dos Anjos Borges L.G."/>
            <person name="Pieper D.H."/>
            <person name="Vainshtein Y."/>
            <person name="Sohn K."/>
            <person name="Engesser K.H."/>
        </authorList>
    </citation>
    <scope>NUCLEOTIDE SEQUENCE</scope>
    <source>
        <strain evidence="6">IBE100</strain>
    </source>
</reference>
<dbReference type="PANTHER" id="PTHR42847">
    <property type="entry name" value="ALKANESULFONATE MONOOXYGENASE"/>
    <property type="match status" value="1"/>
</dbReference>
<dbReference type="NCBIfam" id="TIGR03619">
    <property type="entry name" value="F420_Rv2161c"/>
    <property type="match status" value="1"/>
</dbReference>
<evidence type="ECO:0000256" key="4">
    <source>
        <dbReference type="ARBA" id="ARBA00023033"/>
    </source>
</evidence>
<gene>
    <name evidence="6" type="ORF">MNO81_13305</name>
</gene>
<proteinExistence type="predicted"/>
<evidence type="ECO:0000313" key="6">
    <source>
        <dbReference type="EMBL" id="MDG5483769.1"/>
    </source>
</evidence>
<dbReference type="GO" id="GO:0016491">
    <property type="term" value="F:oxidoreductase activity"/>
    <property type="evidence" value="ECO:0007669"/>
    <property type="project" value="UniProtKB-KW"/>
</dbReference>
<evidence type="ECO:0000256" key="2">
    <source>
        <dbReference type="ARBA" id="ARBA00022643"/>
    </source>
</evidence>
<evidence type="ECO:0000313" key="7">
    <source>
        <dbReference type="Proteomes" id="UP001154266"/>
    </source>
</evidence>
<dbReference type="EC" id="1.-.-.-" evidence="6"/>
<keyword evidence="2" id="KW-0288">FMN</keyword>
<dbReference type="RefSeq" id="WP_278221411.1">
    <property type="nucleotide sequence ID" value="NZ_JAKZMO010000009.1"/>
</dbReference>
<keyword evidence="4" id="KW-0503">Monooxygenase</keyword>
<evidence type="ECO:0000256" key="3">
    <source>
        <dbReference type="ARBA" id="ARBA00023002"/>
    </source>
</evidence>
<dbReference type="InterPro" id="IPR036661">
    <property type="entry name" value="Luciferase-like_sf"/>
</dbReference>
<protein>
    <submittedName>
        <fullName evidence="6">TIGR03619 family F420-dependent LLM class oxidoreductase</fullName>
        <ecNumber evidence="6">1.-.-.-</ecNumber>
    </submittedName>
</protein>
<dbReference type="Gene3D" id="3.20.20.30">
    <property type="entry name" value="Luciferase-like domain"/>
    <property type="match status" value="1"/>
</dbReference>
<dbReference type="PANTHER" id="PTHR42847:SF4">
    <property type="entry name" value="ALKANESULFONATE MONOOXYGENASE-RELATED"/>
    <property type="match status" value="1"/>
</dbReference>
<keyword evidence="1" id="KW-0285">Flavoprotein</keyword>
<dbReference type="Proteomes" id="UP001154266">
    <property type="component" value="Unassembled WGS sequence"/>
</dbReference>
<feature type="domain" description="Luciferase-like" evidence="5">
    <location>
        <begin position="19"/>
        <end position="250"/>
    </location>
</feature>
<keyword evidence="3 6" id="KW-0560">Oxidoreductase</keyword>
<dbReference type="EMBL" id="JAKZMO010000009">
    <property type="protein sequence ID" value="MDG5483769.1"/>
    <property type="molecule type" value="Genomic_DNA"/>
</dbReference>
<name>A0ABT6GR92_MYCGU</name>
<dbReference type="InterPro" id="IPR011251">
    <property type="entry name" value="Luciferase-like_dom"/>
</dbReference>
<dbReference type="InterPro" id="IPR050172">
    <property type="entry name" value="SsuD_RutA_monooxygenase"/>
</dbReference>
<evidence type="ECO:0000259" key="5">
    <source>
        <dbReference type="Pfam" id="PF00296"/>
    </source>
</evidence>
<organism evidence="6 7">
    <name type="scientific">Mycolicibacterium gadium</name>
    <name type="common">Mycobacterium gadium</name>
    <dbReference type="NCBI Taxonomy" id="1794"/>
    <lineage>
        <taxon>Bacteria</taxon>
        <taxon>Bacillati</taxon>
        <taxon>Actinomycetota</taxon>
        <taxon>Actinomycetes</taxon>
        <taxon>Mycobacteriales</taxon>
        <taxon>Mycobacteriaceae</taxon>
        <taxon>Mycolicibacterium</taxon>
    </lineage>
</organism>
<keyword evidence="7" id="KW-1185">Reference proteome</keyword>
<dbReference type="SUPFAM" id="SSF51679">
    <property type="entry name" value="Bacterial luciferase-like"/>
    <property type="match status" value="1"/>
</dbReference>
<sequence length="312" mass="33314">MTTRKPELSLYLTTFTDGPQHDWRATLDLARAMDAAGVDRLVVSDHLVFGENLDAYADPSIGGQAGGRQPTGPDGAWLEPLIVLTAIAATTTRIRLGTAILLAALRRPAVLAKQLATLDVLSDGRVDLGVGVGWQREEYEAAGLSFEDRGRLLDHTLEVCQALWTQQRVSYDSAELSFDGIHQMPKPVQPGGVPLWISGTVNNAVARRIARFGSGWIPWGPAYADIPGAIAAMKDKIVEFGGDPTDLQVQGVARVVKGDDGSIDYEGSAAAVPALVEAGVTDVRFPASLTADPDRALEVMSSLVEAFRDATR</sequence>